<dbReference type="PANTHER" id="PTHR15678">
    <property type="entry name" value="ANTIGEN MLAA-22-RELATED"/>
    <property type="match status" value="1"/>
</dbReference>
<proteinExistence type="predicted"/>
<dbReference type="Pfam" id="PF10344">
    <property type="entry name" value="Hobbit"/>
    <property type="match status" value="2"/>
</dbReference>
<evidence type="ECO:0000313" key="2">
    <source>
        <dbReference type="EnsemblMetazoa" id="PPA20930.1"/>
    </source>
</evidence>
<name>A0A2A6BL50_PRIPA</name>
<organism evidence="2 3">
    <name type="scientific">Pristionchus pacificus</name>
    <name type="common">Parasitic nematode worm</name>
    <dbReference type="NCBI Taxonomy" id="54126"/>
    <lineage>
        <taxon>Eukaryota</taxon>
        <taxon>Metazoa</taxon>
        <taxon>Ecdysozoa</taxon>
        <taxon>Nematoda</taxon>
        <taxon>Chromadorea</taxon>
        <taxon>Rhabditida</taxon>
        <taxon>Rhabditina</taxon>
        <taxon>Diplogasteromorpha</taxon>
        <taxon>Diplogasteroidea</taxon>
        <taxon>Neodiplogasteridae</taxon>
        <taxon>Pristionchus</taxon>
    </lineage>
</organism>
<protein>
    <submittedName>
        <fullName evidence="2">Fmp27_GFWDK domain-containing protein</fullName>
    </submittedName>
</protein>
<feature type="region of interest" description="Disordered" evidence="1">
    <location>
        <begin position="369"/>
        <end position="388"/>
    </location>
</feature>
<dbReference type="PANTHER" id="PTHR15678:SF6">
    <property type="entry name" value="BRIDGE-LIKE LIPID TRANSFER PROTEIN FAMILY MEMBER 2"/>
    <property type="match status" value="1"/>
</dbReference>
<accession>A0A8R1YGF2</accession>
<dbReference type="SMART" id="SM01214">
    <property type="entry name" value="Fmp27_GFWDK"/>
    <property type="match status" value="1"/>
</dbReference>
<feature type="region of interest" description="Disordered" evidence="1">
    <location>
        <begin position="1453"/>
        <end position="1489"/>
    </location>
</feature>
<sequence length="2142" mass="241495">MLVVSLLALLVVLWVIIRHTGFSLLNAILGRFYGRTIRIKSVGWRRLDGIEVALPNGWNLHVNTLRFTFFPTNFSKPLLISLHDVRVEGATIEKEQTEESAPETPPAAHQYTTNRLQRLQSLAQYVAISIDGAHVIYLDSSAAAMLHSTLDDVRLEAFRGPKQWQAECSIRLLQGKALHRSSVIPSPPLAEFSLAASLSIDSSLNAVNLSLQEPVLSISHRALELCSALELPSRREKRKEEGGEEMGDGSMLNNLNVTLSSFAFRYGAEIEGVSRGLSLTTGSTQLTRKDGDCRLQVIDAAVVETGRKTAVRSAAITVDLKLPPTEAATAPVQQPRRLEASVTTAGATFVCSVPDVLQWQSHAGRLMKMRKGKRKDENGCDDRHNSLPVSTSSPLPSFSLSLLVDVTHLDCTLIGLDGREWMAVAKLITLTKNQLSTEIAFDEVWVTRAGRIPAKGVHEWGEVISIGTAIVELSHPPSGRRSLLIAADDAKIEWSEDFLQQLHQLMKRMQGDARGESKETSENRSGLSVEATLRRATIVATAREASMACIAVLELTIRGDGNEWNVVGKETRMVTGARFPAGLHLDEVLTSTKMKLSDWMEMRREYKTWKQKEAEDMWRQIRAAHFERRRLALNAAIPSIEIKLKKGKEASIETDSSAYLAWSPLLHAIGLHVLRTTNGLLSSLRARSSMDKSVPPSTPMRLAISADGDVHIDLELADYHVMSWYAPVVQVEVTTPREVTVFAPSLNVEFDGVRWLTVTDVCIARRLHDAYMDSLRATTEGLETKSNKVWSWTAERLHFFVPFAFNWAAAFDEFVTVIKWVKIMGGKRAGRPADPTLAADLHVLIQEAILEMEDDPFERKLQSNHELKEDEVFECERRRQMLADHIAAHIKSVPLFSQAKIDELYANLLAKNADIYISRHAQLGENETPLVCSTWTKIELRALADESMRRDEQCIALITEIDTAAPPPSPSVEFTTMWGRSVHISMDEWIVRLRDYPLPYGLAQNLHLFGTVVAAERLSAGGRSLREQKVPLPPPWTTLAVNRNISPLKLFYDLQAESDSMTLNYGCCWESTLSMMSLQWNNISKPSRDPSPLLPFWDKMRFLMHGRLLWLSEKFVTNMLASLDPYNTSETLEWVWTDWGLDWGQGEMCTRSALEVFLRTASRYDDSRLLYLPRVNLRIEMAWNCLGQPYDHHAVELCTADKLPHLSTDHDSYRAFRSLSVHVNLSLGVHADEERGGRGKPSILMYANCIRCLDLLLKTISRTNGNTRRGAVFGVPPISKKQLSKHFRNVHVSIKLPLFDITYFMSQSSSQGLRLTCDQVELVSSLVQSAQPSIDDKLRRRPQFRWTVEHISAALGETQVHVLGVDGPPSPGSARTAIPPRPLLSFSRVVHTSEKGGGASAAQKRVTVHELRLAWTAAQRDVCLVILEGTRRAALLRSMLGQHLSAILEAASEERKHYEQRRRKDGRDSARERERWEEDGDETTGEQPADLLEKLIEEADTKKVAHCEHSAELPSDSLQGISQATSDDVTAISWHIELVNSQMMLSGDAGKFVLVAASRATLSQKVHRSVWRSAQLLSKKSWSAMLNGMQYFAPISRSAWEDEERSWLTREEIEDRWAGEAHNGDRVNALMGAGEAVGGMVKTANGRQLQRIVSRCSCQIYWVSFSEKLDDEEEKAVEESTEENEEMEEELAVDCITLKHNMLEASTNSEQYSLAVDVVNQLVLFVDPRMKENAEKRNRRLFECRQQSMEDMTKSIEAQQNKLREVVCLVRSIERQLFHMDNAQSGGDGERRSQLLREMEEYKTKQLDLAELMAITISVLKQRQVLQNRVVSLRQQEEEVPVVRKFEVCFEDCTWKLTEHDGMIGIAQLHITNFLYARTMRVDNGGEHLFELGTMRVSNLLRDTPFPDTLDRDSRHPSSSSAVRVLCKDLAPVGGIALKEHFEVNIAPMVVQFTFKFFDAMMTFFFPERNEGHAHVREANLDVEEGEREKAPARRLSLSRRITGGLSMVRSSGRATSATLPIAVDDIDKMRQRANSNNLFLYIKIPEVPILVSYKGNKEKNIEDVRNLPLNFPLCEYHEKNWTWLDLSIAIKQRSRRILLQQFMKQKLLRRAKGDDKTPISDEEKKRIAIGVTPALVDKQKK</sequence>
<accession>A0A2A6BL50</accession>
<evidence type="ECO:0000256" key="1">
    <source>
        <dbReference type="SAM" id="MobiDB-lite"/>
    </source>
</evidence>
<gene>
    <name evidence="2" type="primary">WBGene00110484</name>
</gene>
<keyword evidence="3" id="KW-1185">Reference proteome</keyword>
<feature type="compositionally biased region" description="Basic and acidic residues" evidence="1">
    <location>
        <begin position="374"/>
        <end position="385"/>
    </location>
</feature>
<feature type="compositionally biased region" description="Basic and acidic residues" evidence="1">
    <location>
        <begin position="1465"/>
        <end position="1476"/>
    </location>
</feature>
<dbReference type="Proteomes" id="UP000005239">
    <property type="component" value="Unassembled WGS sequence"/>
</dbReference>
<reference evidence="3" key="1">
    <citation type="journal article" date="2008" name="Nat. Genet.">
        <title>The Pristionchus pacificus genome provides a unique perspective on nematode lifestyle and parasitism.</title>
        <authorList>
            <person name="Dieterich C."/>
            <person name="Clifton S.W."/>
            <person name="Schuster L.N."/>
            <person name="Chinwalla A."/>
            <person name="Delehaunty K."/>
            <person name="Dinkelacker I."/>
            <person name="Fulton L."/>
            <person name="Fulton R."/>
            <person name="Godfrey J."/>
            <person name="Minx P."/>
            <person name="Mitreva M."/>
            <person name="Roeseler W."/>
            <person name="Tian H."/>
            <person name="Witte H."/>
            <person name="Yang S.P."/>
            <person name="Wilson R.K."/>
            <person name="Sommer R.J."/>
        </authorList>
    </citation>
    <scope>NUCLEOTIDE SEQUENCE [LARGE SCALE GENOMIC DNA]</scope>
    <source>
        <strain evidence="3">PS312</strain>
    </source>
</reference>
<dbReference type="InterPro" id="IPR019441">
    <property type="entry name" value="FMP27/BLTP2/Hobbit_GFWDK_RBG"/>
</dbReference>
<dbReference type="InterPro" id="IPR045167">
    <property type="entry name" value="Hobbit"/>
</dbReference>
<evidence type="ECO:0000313" key="3">
    <source>
        <dbReference type="Proteomes" id="UP000005239"/>
    </source>
</evidence>
<dbReference type="EnsemblMetazoa" id="PPA20930.1">
    <property type="protein sequence ID" value="PPA20930.1"/>
    <property type="gene ID" value="WBGene00110484"/>
</dbReference>
<reference evidence="2" key="2">
    <citation type="submission" date="2022-06" db="UniProtKB">
        <authorList>
            <consortium name="EnsemblMetazoa"/>
        </authorList>
    </citation>
    <scope>IDENTIFICATION</scope>
    <source>
        <strain evidence="2">PS312</strain>
    </source>
</reference>
<dbReference type="OrthoDB" id="1562405at2759"/>